<dbReference type="GO" id="GO:0016491">
    <property type="term" value="F:oxidoreductase activity"/>
    <property type="evidence" value="ECO:0007669"/>
    <property type="project" value="UniProtKB-KW"/>
</dbReference>
<protein>
    <submittedName>
        <fullName evidence="5">NAD(P)-dependent dehydrogenase (Short-subunit alcohol dehydrogenase family)</fullName>
    </submittedName>
</protein>
<dbReference type="InterPro" id="IPR036291">
    <property type="entry name" value="NAD(P)-bd_dom_sf"/>
</dbReference>
<dbReference type="Proteomes" id="UP000524535">
    <property type="component" value="Unassembled WGS sequence"/>
</dbReference>
<dbReference type="EMBL" id="JACIGW010000008">
    <property type="protein sequence ID" value="MBB4351062.1"/>
    <property type="molecule type" value="Genomic_DNA"/>
</dbReference>
<gene>
    <name evidence="4" type="ORF">GGE31_004904</name>
    <name evidence="3" type="ORF">GGE33_004840</name>
    <name evidence="5" type="ORF">GGE35_004828</name>
</gene>
<keyword evidence="7" id="KW-1185">Reference proteome</keyword>
<dbReference type="CDD" id="cd05233">
    <property type="entry name" value="SDR_c"/>
    <property type="match status" value="1"/>
</dbReference>
<sequence>MGRAAALMFAREGAKVIGCDVYPAGAESIVEEVRAAGGDMVSLHPCNLTDPVQCQALVDLAIETYGRIDVLYNNAAMAYFGWFGELSDEDWHKTLNEEINLVYLLTKAAWPHLKKNGGAIVNTASISGWQGLKTLPGIAHSTAKGGILGMTRHLAMEGGKFGIRANTISPGVIESNQTRPLLRDKEWADYMLGRVMLGRLGKVEEIASIALFLASDEASYVTGADLLADGGMSAW</sequence>
<dbReference type="AlphaFoldDB" id="A0A7W6V2Y1"/>
<dbReference type="EMBL" id="JACIGY010000009">
    <property type="protein sequence ID" value="MBB4414362.1"/>
    <property type="molecule type" value="Genomic_DNA"/>
</dbReference>
<keyword evidence="2" id="KW-0560">Oxidoreductase</keyword>
<dbReference type="EMBL" id="JACIHM010000009">
    <property type="protein sequence ID" value="MBB4448978.1"/>
    <property type="molecule type" value="Genomic_DNA"/>
</dbReference>
<proteinExistence type="inferred from homology"/>
<evidence type="ECO:0000256" key="2">
    <source>
        <dbReference type="ARBA" id="ARBA00023002"/>
    </source>
</evidence>
<name>A0A7W6V2Y1_9HYPH</name>
<reference evidence="6 7" key="1">
    <citation type="submission" date="2020-08" db="EMBL/GenBank/DDBJ databases">
        <title>Genomic Encyclopedia of Type Strains, Phase IV (KMG-V): Genome sequencing to study the core and pangenomes of soil and plant-associated prokaryotes.</title>
        <authorList>
            <person name="Whitman W."/>
        </authorList>
    </citation>
    <scope>NUCLEOTIDE SEQUENCE [LARGE SCALE GENOMIC DNA]</scope>
    <source>
        <strain evidence="4 7">SEMIA 444</strain>
        <strain evidence="3 6">SEMIA 448</strain>
        <strain evidence="5 8">SEMIA 452</strain>
    </source>
</reference>
<dbReference type="PRINTS" id="PR00081">
    <property type="entry name" value="GDHRDH"/>
</dbReference>
<evidence type="ECO:0000313" key="3">
    <source>
        <dbReference type="EMBL" id="MBB4351062.1"/>
    </source>
</evidence>
<evidence type="ECO:0000313" key="5">
    <source>
        <dbReference type="EMBL" id="MBB4448978.1"/>
    </source>
</evidence>
<evidence type="ECO:0000313" key="7">
    <source>
        <dbReference type="Proteomes" id="UP000524535"/>
    </source>
</evidence>
<comment type="caution">
    <text evidence="5">The sequence shown here is derived from an EMBL/GenBank/DDBJ whole genome shotgun (WGS) entry which is preliminary data.</text>
</comment>
<organism evidence="5 8">
    <name type="scientific">Aliirhizobium cellulosilyticum</name>
    <dbReference type="NCBI Taxonomy" id="393664"/>
    <lineage>
        <taxon>Bacteria</taxon>
        <taxon>Pseudomonadati</taxon>
        <taxon>Pseudomonadota</taxon>
        <taxon>Alphaproteobacteria</taxon>
        <taxon>Hyphomicrobiales</taxon>
        <taxon>Rhizobiaceae</taxon>
        <taxon>Aliirhizobium</taxon>
    </lineage>
</organism>
<dbReference type="Pfam" id="PF13561">
    <property type="entry name" value="adh_short_C2"/>
    <property type="match status" value="1"/>
</dbReference>
<dbReference type="Proteomes" id="UP000520770">
    <property type="component" value="Unassembled WGS sequence"/>
</dbReference>
<dbReference type="FunFam" id="3.40.50.720:FF:000084">
    <property type="entry name" value="Short-chain dehydrogenase reductase"/>
    <property type="match status" value="1"/>
</dbReference>
<comment type="similarity">
    <text evidence="1">Belongs to the short-chain dehydrogenases/reductases (SDR) family.</text>
</comment>
<dbReference type="InterPro" id="IPR002347">
    <property type="entry name" value="SDR_fam"/>
</dbReference>
<evidence type="ECO:0000313" key="4">
    <source>
        <dbReference type="EMBL" id="MBB4414362.1"/>
    </source>
</evidence>
<evidence type="ECO:0000313" key="6">
    <source>
        <dbReference type="Proteomes" id="UP000520770"/>
    </source>
</evidence>
<dbReference type="PANTHER" id="PTHR24321">
    <property type="entry name" value="DEHYDROGENASES, SHORT CHAIN"/>
    <property type="match status" value="1"/>
</dbReference>
<evidence type="ECO:0000256" key="1">
    <source>
        <dbReference type="ARBA" id="ARBA00006484"/>
    </source>
</evidence>
<evidence type="ECO:0000313" key="8">
    <source>
        <dbReference type="Proteomes" id="UP000576087"/>
    </source>
</evidence>
<dbReference type="PANTHER" id="PTHR24321:SF8">
    <property type="entry name" value="ESTRADIOL 17-BETA-DEHYDROGENASE 8-RELATED"/>
    <property type="match status" value="1"/>
</dbReference>
<accession>A0A7W6V2Y1</accession>
<dbReference type="Gene3D" id="3.40.50.720">
    <property type="entry name" value="NAD(P)-binding Rossmann-like Domain"/>
    <property type="match status" value="1"/>
</dbReference>
<dbReference type="SUPFAM" id="SSF51735">
    <property type="entry name" value="NAD(P)-binding Rossmann-fold domains"/>
    <property type="match status" value="1"/>
</dbReference>
<dbReference type="Proteomes" id="UP000576087">
    <property type="component" value="Unassembled WGS sequence"/>
</dbReference>
<dbReference type="PRINTS" id="PR00080">
    <property type="entry name" value="SDRFAMILY"/>
</dbReference>